<feature type="transmembrane region" description="Helical" evidence="10">
    <location>
        <begin position="6"/>
        <end position="23"/>
    </location>
</feature>
<keyword evidence="5" id="KW-0645">Protease</keyword>
<dbReference type="InterPro" id="IPR023596">
    <property type="entry name" value="Peptidase_PrsW_arch/bac"/>
</dbReference>
<reference evidence="11 12" key="2">
    <citation type="journal article" date="2016" name="Int. J. Syst. Evol. Microbiol.">
        <title>Pyrococcus kukulkanii sp. nov., a hyperthermophilic, piezophilic archaeon isolated from a deep-sea hydrothermal vent.</title>
        <authorList>
            <person name="Callac N."/>
            <person name="Oger P."/>
            <person name="Lesongeur F."/>
            <person name="Rattray J.E."/>
            <person name="Vannier P."/>
            <person name="Michoud G."/>
            <person name="Beauverger M."/>
            <person name="Gayet N."/>
            <person name="Rouxel O."/>
            <person name="Jebbar M."/>
            <person name="Godfroy A."/>
        </authorList>
    </citation>
    <scope>NUCLEOTIDE SEQUENCE [LARGE SCALE GENOMIC DNA]</scope>
    <source>
        <strain evidence="11 12">NCB100</strain>
    </source>
</reference>
<dbReference type="GO" id="GO:0008233">
    <property type="term" value="F:peptidase activity"/>
    <property type="evidence" value="ECO:0007669"/>
    <property type="project" value="UniProtKB-KW"/>
</dbReference>
<evidence type="ECO:0000256" key="1">
    <source>
        <dbReference type="ARBA" id="ARBA00004651"/>
    </source>
</evidence>
<feature type="transmembrane region" description="Helical" evidence="10">
    <location>
        <begin position="195"/>
        <end position="215"/>
    </location>
</feature>
<evidence type="ECO:0000256" key="10">
    <source>
        <dbReference type="SAM" id="Phobius"/>
    </source>
</evidence>
<dbReference type="PANTHER" id="PTHR36844:SF1">
    <property type="entry name" value="PROTEASE PRSW"/>
    <property type="match status" value="1"/>
</dbReference>
<dbReference type="GO" id="GO:0005886">
    <property type="term" value="C:plasma membrane"/>
    <property type="evidence" value="ECO:0007669"/>
    <property type="project" value="UniProtKB-SubCell"/>
</dbReference>
<dbReference type="GeneID" id="28491506"/>
<dbReference type="PATRIC" id="fig|1609559.3.peg.1406"/>
<evidence type="ECO:0000313" key="11">
    <source>
        <dbReference type="EMBL" id="AMM54197.1"/>
    </source>
</evidence>
<gene>
    <name evidence="11" type="ORF">TQ32_06685</name>
</gene>
<dbReference type="OrthoDB" id="248468at2157"/>
<dbReference type="PIRSF" id="PIRSF016933">
    <property type="entry name" value="PrsW"/>
    <property type="match status" value="1"/>
</dbReference>
<dbReference type="AlphaFoldDB" id="A0A127BAD4"/>
<dbReference type="GO" id="GO:0006508">
    <property type="term" value="P:proteolysis"/>
    <property type="evidence" value="ECO:0007669"/>
    <property type="project" value="UniProtKB-KW"/>
</dbReference>
<evidence type="ECO:0000256" key="5">
    <source>
        <dbReference type="ARBA" id="ARBA00022670"/>
    </source>
</evidence>
<dbReference type="RefSeq" id="WP_068322611.1">
    <property type="nucleotide sequence ID" value="NZ_CP010835.1"/>
</dbReference>
<evidence type="ECO:0000313" key="12">
    <source>
        <dbReference type="Proteomes" id="UP000070587"/>
    </source>
</evidence>
<dbReference type="Proteomes" id="UP000070587">
    <property type="component" value="Chromosome"/>
</dbReference>
<comment type="similarity">
    <text evidence="2">Belongs to the protease PrsW family.</text>
</comment>
<evidence type="ECO:0000256" key="6">
    <source>
        <dbReference type="ARBA" id="ARBA00022692"/>
    </source>
</evidence>
<dbReference type="KEGG" id="pyc:TQ32_06685"/>
<keyword evidence="8 10" id="KW-1133">Transmembrane helix</keyword>
<dbReference type="PANTHER" id="PTHR36844">
    <property type="entry name" value="PROTEASE PRSW"/>
    <property type="match status" value="1"/>
</dbReference>
<protein>
    <recommendedName>
        <fullName evidence="3">Protease PrsW</fullName>
    </recommendedName>
</protein>
<name>A0A127BAD4_9EURY</name>
<sequence>MPLLTYLIFFAYAPALALLWYFYHQDRLEPEPKRIVMNTFILGGSLSIAIAIVLESILVPRWFQNLPALLPATFFYTALVAGIVEEPAKAVAIKYAYNTGNLFGIMDGVIYGVAAGLGFAATENLLYGLGYGLGTTISRALLTPFAHATWSAIVGVGYGLKAEGKIHTVAPYFIMAMLLHFLWDYFAFLSTIVPLYSIMVWLLLLLNFLILRRLITLGKIEDMQRYWWYWLLGGRRW</sequence>
<feature type="transmembrane region" description="Helical" evidence="10">
    <location>
        <begin position="96"/>
        <end position="121"/>
    </location>
</feature>
<dbReference type="EMBL" id="CP010835">
    <property type="protein sequence ID" value="AMM54197.1"/>
    <property type="molecule type" value="Genomic_DNA"/>
</dbReference>
<organism evidence="11 12">
    <name type="scientific">Pyrococcus kukulkanii</name>
    <dbReference type="NCBI Taxonomy" id="1609559"/>
    <lineage>
        <taxon>Archaea</taxon>
        <taxon>Methanobacteriati</taxon>
        <taxon>Methanobacteriota</taxon>
        <taxon>Thermococci</taxon>
        <taxon>Thermococcales</taxon>
        <taxon>Thermococcaceae</taxon>
        <taxon>Pyrococcus</taxon>
    </lineage>
</organism>
<feature type="transmembrane region" description="Helical" evidence="10">
    <location>
        <begin position="66"/>
        <end position="84"/>
    </location>
</feature>
<reference evidence="12" key="1">
    <citation type="submission" date="2015-02" db="EMBL/GenBank/DDBJ databases">
        <title>Pyrococcus kukulkanii sp. nov., a novel hyperthermophilic archaeon isolated from a deep-sea hydrothermal vent at the Guaymas Basin.</title>
        <authorList>
            <person name="Oger P.M."/>
            <person name="Callac N."/>
            <person name="Jebbar M."/>
            <person name="Godfroy A."/>
        </authorList>
    </citation>
    <scope>NUCLEOTIDE SEQUENCE [LARGE SCALE GENOMIC DNA]</scope>
    <source>
        <strain evidence="12">NCB100</strain>
    </source>
</reference>
<accession>A0A127BAD4</accession>
<feature type="transmembrane region" description="Helical" evidence="10">
    <location>
        <begin position="141"/>
        <end position="160"/>
    </location>
</feature>
<dbReference type="InterPro" id="IPR026898">
    <property type="entry name" value="PrsW"/>
</dbReference>
<keyword evidence="6 10" id="KW-0812">Transmembrane</keyword>
<evidence type="ECO:0000256" key="2">
    <source>
        <dbReference type="ARBA" id="ARBA00009165"/>
    </source>
</evidence>
<dbReference type="Pfam" id="PF13367">
    <property type="entry name" value="PrsW-protease"/>
    <property type="match status" value="1"/>
</dbReference>
<keyword evidence="4" id="KW-1003">Cell membrane</keyword>
<comment type="subcellular location">
    <subcellularLocation>
        <location evidence="1">Cell membrane</location>
        <topology evidence="1">Multi-pass membrane protein</topology>
    </subcellularLocation>
</comment>
<evidence type="ECO:0000256" key="7">
    <source>
        <dbReference type="ARBA" id="ARBA00022801"/>
    </source>
</evidence>
<dbReference type="STRING" id="1609559.TQ32_06685"/>
<evidence type="ECO:0000256" key="3">
    <source>
        <dbReference type="ARBA" id="ARBA00018997"/>
    </source>
</evidence>
<feature type="transmembrane region" description="Helical" evidence="10">
    <location>
        <begin position="172"/>
        <end position="189"/>
    </location>
</feature>
<proteinExistence type="inferred from homology"/>
<evidence type="ECO:0000256" key="9">
    <source>
        <dbReference type="ARBA" id="ARBA00023136"/>
    </source>
</evidence>
<evidence type="ECO:0000256" key="8">
    <source>
        <dbReference type="ARBA" id="ARBA00022989"/>
    </source>
</evidence>
<feature type="transmembrane region" description="Helical" evidence="10">
    <location>
        <begin position="35"/>
        <end position="54"/>
    </location>
</feature>
<keyword evidence="9 10" id="KW-0472">Membrane</keyword>
<keyword evidence="7" id="KW-0378">Hydrolase</keyword>
<evidence type="ECO:0000256" key="4">
    <source>
        <dbReference type="ARBA" id="ARBA00022475"/>
    </source>
</evidence>